<dbReference type="GO" id="GO:0005524">
    <property type="term" value="F:ATP binding"/>
    <property type="evidence" value="ECO:0007669"/>
    <property type="project" value="UniProtKB-UniRule"/>
</dbReference>
<sequence>MGSTKRKEIDVINLMMSNYKVEIIKDTMDDLILDFFGPPNSLYEGGHWKIHIEIPTDYPYKFPSIRFENKIFHPNINEETGRICLDVLNQTWSPMFDLRNIFDSFIPQLLMYPNPLSYLNMEAASLLLKNPENYNKKVKEMVKKYSIKPNEELSEISLDGLSDLSDTSDLDPELL</sequence>
<evidence type="ECO:0000256" key="1">
    <source>
        <dbReference type="ARBA" id="ARBA00022679"/>
    </source>
</evidence>
<keyword evidence="1" id="KW-0808">Transferase</keyword>
<evidence type="ECO:0000256" key="3">
    <source>
        <dbReference type="ARBA" id="ARBA00022786"/>
    </source>
</evidence>
<dbReference type="Proteomes" id="UP001162131">
    <property type="component" value="Unassembled WGS sequence"/>
</dbReference>
<evidence type="ECO:0000256" key="15">
    <source>
        <dbReference type="RuleBase" id="RU362109"/>
    </source>
</evidence>
<keyword evidence="2 15" id="KW-0547">Nucleotide-binding</keyword>
<evidence type="ECO:0000256" key="2">
    <source>
        <dbReference type="ARBA" id="ARBA00022741"/>
    </source>
</evidence>
<comment type="similarity">
    <text evidence="15">Belongs to the ubiquitin-conjugating enzyme family.</text>
</comment>
<comment type="caution">
    <text evidence="17">The sequence shown here is derived from an EMBL/GenBank/DDBJ whole genome shotgun (WGS) entry which is preliminary data.</text>
</comment>
<evidence type="ECO:0000256" key="12">
    <source>
        <dbReference type="ARBA" id="ARBA00078369"/>
    </source>
</evidence>
<dbReference type="Pfam" id="PF00179">
    <property type="entry name" value="UQ_con"/>
    <property type="match status" value="1"/>
</dbReference>
<dbReference type="GO" id="GO:0004842">
    <property type="term" value="F:ubiquitin-protein transferase activity"/>
    <property type="evidence" value="ECO:0007669"/>
    <property type="project" value="UniProtKB-ARBA"/>
</dbReference>
<gene>
    <name evidence="17" type="ORF">BSTOLATCC_MIC20626</name>
</gene>
<evidence type="ECO:0000256" key="5">
    <source>
        <dbReference type="ARBA" id="ARBA00022843"/>
    </source>
</evidence>
<feature type="active site" description="Glycyl thioester intermediate" evidence="14">
    <location>
        <position position="84"/>
    </location>
</feature>
<comment type="subunit">
    <text evidence="8">Interacts with MAEA and WDR26, components of the CTLH complex that contains GID4, RANBP9 and/or RANBP10, MKLN1, MAEA, RMND5A (or alternatively its paralog RMND5B), GID8, ARMC8, WDR26 and YPEL5.</text>
</comment>
<protein>
    <recommendedName>
        <fullName evidence="9">Ubiquitin-conjugating enzyme E2 H</fullName>
    </recommendedName>
    <alternativeName>
        <fullName evidence="12">(E3-independent) E2 ubiquitin-conjugating enzyme H</fullName>
    </alternativeName>
    <alternativeName>
        <fullName evidence="10">E2 ubiquitin-conjugating enzyme H</fullName>
    </alternativeName>
    <alternativeName>
        <fullName evidence="13">Ubiquitin carrier protein H</fullName>
    </alternativeName>
    <alternativeName>
        <fullName evidence="11">Ubiquitin-protein ligase H</fullName>
    </alternativeName>
</protein>
<keyword evidence="3 15" id="KW-0833">Ubl conjugation pathway</keyword>
<evidence type="ECO:0000256" key="7">
    <source>
        <dbReference type="ARBA" id="ARBA00060202"/>
    </source>
</evidence>
<keyword evidence="5" id="KW-0832">Ubl conjugation</keyword>
<evidence type="ECO:0000256" key="14">
    <source>
        <dbReference type="PROSITE-ProRule" id="PRU10133"/>
    </source>
</evidence>
<proteinExistence type="inferred from homology"/>
<dbReference type="InterPro" id="IPR016135">
    <property type="entry name" value="UBQ-conjugating_enzyme/RWD"/>
</dbReference>
<dbReference type="AlphaFoldDB" id="A0AAU9IY94"/>
<evidence type="ECO:0000256" key="6">
    <source>
        <dbReference type="ARBA" id="ARBA00022990"/>
    </source>
</evidence>
<dbReference type="CDD" id="cd23797">
    <property type="entry name" value="UBCc_UBE2H"/>
    <property type="match status" value="1"/>
</dbReference>
<dbReference type="EMBL" id="CAJZBQ010000020">
    <property type="protein sequence ID" value="CAG9318144.1"/>
    <property type="molecule type" value="Genomic_DNA"/>
</dbReference>
<feature type="domain" description="UBC core" evidence="16">
    <location>
        <begin position="1"/>
        <end position="147"/>
    </location>
</feature>
<evidence type="ECO:0000256" key="4">
    <source>
        <dbReference type="ARBA" id="ARBA00022840"/>
    </source>
</evidence>
<name>A0AAU9IY94_9CILI</name>
<evidence type="ECO:0000256" key="10">
    <source>
        <dbReference type="ARBA" id="ARBA00076312"/>
    </source>
</evidence>
<evidence type="ECO:0000256" key="11">
    <source>
        <dbReference type="ARBA" id="ARBA00077502"/>
    </source>
</evidence>
<evidence type="ECO:0000256" key="9">
    <source>
        <dbReference type="ARBA" id="ARBA00072436"/>
    </source>
</evidence>
<dbReference type="InterPro" id="IPR023313">
    <property type="entry name" value="UBQ-conjugating_AS"/>
</dbReference>
<evidence type="ECO:0000313" key="18">
    <source>
        <dbReference type="Proteomes" id="UP001162131"/>
    </source>
</evidence>
<reference evidence="17" key="1">
    <citation type="submission" date="2021-09" db="EMBL/GenBank/DDBJ databases">
        <authorList>
            <consortium name="AG Swart"/>
            <person name="Singh M."/>
            <person name="Singh A."/>
            <person name="Seah K."/>
            <person name="Emmerich C."/>
        </authorList>
    </citation>
    <scope>NUCLEOTIDE SEQUENCE</scope>
    <source>
        <strain evidence="17">ATCC30299</strain>
    </source>
</reference>
<evidence type="ECO:0000256" key="8">
    <source>
        <dbReference type="ARBA" id="ARBA00063081"/>
    </source>
</evidence>
<dbReference type="SUPFAM" id="SSF54495">
    <property type="entry name" value="UBC-like"/>
    <property type="match status" value="1"/>
</dbReference>
<keyword evidence="18" id="KW-1185">Reference proteome</keyword>
<organism evidence="17 18">
    <name type="scientific">Blepharisma stoltei</name>
    <dbReference type="NCBI Taxonomy" id="1481888"/>
    <lineage>
        <taxon>Eukaryota</taxon>
        <taxon>Sar</taxon>
        <taxon>Alveolata</taxon>
        <taxon>Ciliophora</taxon>
        <taxon>Postciliodesmatophora</taxon>
        <taxon>Heterotrichea</taxon>
        <taxon>Heterotrichida</taxon>
        <taxon>Blepharismidae</taxon>
        <taxon>Blepharisma</taxon>
    </lineage>
</organism>
<evidence type="ECO:0000313" key="17">
    <source>
        <dbReference type="EMBL" id="CAG9318144.1"/>
    </source>
</evidence>
<dbReference type="PROSITE" id="PS00183">
    <property type="entry name" value="UBC_1"/>
    <property type="match status" value="1"/>
</dbReference>
<dbReference type="PROSITE" id="PS50127">
    <property type="entry name" value="UBC_2"/>
    <property type="match status" value="1"/>
</dbReference>
<dbReference type="SMART" id="SM00212">
    <property type="entry name" value="UBCc"/>
    <property type="match status" value="1"/>
</dbReference>
<dbReference type="PANTHER" id="PTHR24068">
    <property type="entry name" value="UBIQUITIN-CONJUGATING ENZYME E2"/>
    <property type="match status" value="1"/>
</dbReference>
<accession>A0AAU9IY94</accession>
<dbReference type="Gene3D" id="3.10.110.10">
    <property type="entry name" value="Ubiquitin Conjugating Enzyme"/>
    <property type="match status" value="1"/>
</dbReference>
<evidence type="ECO:0000259" key="16">
    <source>
        <dbReference type="PROSITE" id="PS50127"/>
    </source>
</evidence>
<comment type="function">
    <text evidence="7">Accepts ubiquitin from the E1 complex and catalyzes its covalent attachment to other proteins. E2 ubiquitin conjugating enzyme that transfers ubiquitin to MAEA, a core component of the CTLH E3 ubiquitin-protein ligase complex. In vitro catalyzes 'Lys-11'- and 'Lys-48'-linked polyubiquitination. Capable, in vitro, to ubiquitinate histone H2A.</text>
</comment>
<evidence type="ECO:0000256" key="13">
    <source>
        <dbReference type="ARBA" id="ARBA00082119"/>
    </source>
</evidence>
<dbReference type="InterPro" id="IPR000608">
    <property type="entry name" value="UBC"/>
</dbReference>
<keyword evidence="6" id="KW-0007">Acetylation</keyword>
<dbReference type="FunFam" id="3.10.110.10:FF:000078">
    <property type="entry name" value="ubiquitin-conjugating enzyme E2 H isoform X2"/>
    <property type="match status" value="1"/>
</dbReference>
<keyword evidence="4 15" id="KW-0067">ATP-binding</keyword>